<comment type="similarity">
    <text evidence="1">Belongs to the universal ribosomal protein uL18 family.</text>
</comment>
<dbReference type="InterPro" id="IPR057268">
    <property type="entry name" value="Ribosomal_L18"/>
</dbReference>
<dbReference type="SUPFAM" id="SSF53137">
    <property type="entry name" value="Translational machinery components"/>
    <property type="match status" value="1"/>
</dbReference>
<dbReference type="Proteomes" id="UP000636800">
    <property type="component" value="Unassembled WGS sequence"/>
</dbReference>
<accession>A0A835U982</accession>
<evidence type="ECO:0000256" key="1">
    <source>
        <dbReference type="ARBA" id="ARBA00007116"/>
    </source>
</evidence>
<name>A0A835U982_VANPL</name>
<dbReference type="GO" id="GO:1990904">
    <property type="term" value="C:ribonucleoprotein complex"/>
    <property type="evidence" value="ECO:0007669"/>
    <property type="project" value="UniProtKB-KW"/>
</dbReference>
<protein>
    <submittedName>
        <fullName evidence="5">Uncharacterized protein</fullName>
    </submittedName>
</protein>
<evidence type="ECO:0000313" key="4">
    <source>
        <dbReference type="EMBL" id="KAG0453288.1"/>
    </source>
</evidence>
<dbReference type="PANTHER" id="PTHR12899:SF7">
    <property type="entry name" value="EXPRESSED PROTEIN"/>
    <property type="match status" value="1"/>
</dbReference>
<dbReference type="CDD" id="cd00432">
    <property type="entry name" value="Ribosomal_L18_L5e"/>
    <property type="match status" value="1"/>
</dbReference>
<dbReference type="GO" id="GO:0003735">
    <property type="term" value="F:structural constituent of ribosome"/>
    <property type="evidence" value="ECO:0007669"/>
    <property type="project" value="InterPro"/>
</dbReference>
<comment type="caution">
    <text evidence="5">The sequence shown here is derived from an EMBL/GenBank/DDBJ whole genome shotgun (WGS) entry which is preliminary data.</text>
</comment>
<evidence type="ECO:0000256" key="2">
    <source>
        <dbReference type="ARBA" id="ARBA00022980"/>
    </source>
</evidence>
<dbReference type="GO" id="GO:0005840">
    <property type="term" value="C:ribosome"/>
    <property type="evidence" value="ECO:0007669"/>
    <property type="project" value="UniProtKB-KW"/>
</dbReference>
<dbReference type="EMBL" id="JADCNL010000014">
    <property type="protein sequence ID" value="KAG0453288.1"/>
    <property type="molecule type" value="Genomic_DNA"/>
</dbReference>
<evidence type="ECO:0000313" key="5">
    <source>
        <dbReference type="EMBL" id="KAG0454374.1"/>
    </source>
</evidence>
<evidence type="ECO:0000313" key="7">
    <source>
        <dbReference type="Proteomes" id="UP000639772"/>
    </source>
</evidence>
<dbReference type="AlphaFoldDB" id="A0A835U982"/>
<dbReference type="GO" id="GO:0008097">
    <property type="term" value="F:5S rRNA binding"/>
    <property type="evidence" value="ECO:0007669"/>
    <property type="project" value="TreeGrafter"/>
</dbReference>
<dbReference type="Proteomes" id="UP000639772">
    <property type="component" value="Unassembled WGS sequence"/>
</dbReference>
<dbReference type="Pfam" id="PF00861">
    <property type="entry name" value="Ribosomal_L18p"/>
    <property type="match status" value="1"/>
</dbReference>
<dbReference type="FunFam" id="3.30.420.100:FF:000009">
    <property type="entry name" value="uncharacterized protein LOC106777373 isoform X2"/>
    <property type="match status" value="1"/>
</dbReference>
<dbReference type="InterPro" id="IPR005484">
    <property type="entry name" value="Ribosomal_uL18_bac/plant/anim"/>
</dbReference>
<reference evidence="6 7" key="1">
    <citation type="journal article" date="2020" name="Nat. Food">
        <title>A phased Vanilla planifolia genome enables genetic improvement of flavour and production.</title>
        <authorList>
            <person name="Hasing T."/>
            <person name="Tang H."/>
            <person name="Brym M."/>
            <person name="Khazi F."/>
            <person name="Huang T."/>
            <person name="Chambers A.H."/>
        </authorList>
    </citation>
    <scope>NUCLEOTIDE SEQUENCE [LARGE SCALE GENOMIC DNA]</scope>
    <source>
        <tissue evidence="5">Leaf</tissue>
    </source>
</reference>
<keyword evidence="3" id="KW-0687">Ribonucleoprotein</keyword>
<gene>
    <name evidence="5" type="ORF">HPP92_025678</name>
    <name evidence="4" type="ORF">HPP92_025952</name>
</gene>
<dbReference type="Gene3D" id="3.30.420.100">
    <property type="match status" value="1"/>
</dbReference>
<keyword evidence="6" id="KW-1185">Reference proteome</keyword>
<dbReference type="OrthoDB" id="1932324at2759"/>
<evidence type="ECO:0000256" key="3">
    <source>
        <dbReference type="ARBA" id="ARBA00023274"/>
    </source>
</evidence>
<proteinExistence type="inferred from homology"/>
<dbReference type="GO" id="GO:0006412">
    <property type="term" value="P:translation"/>
    <property type="evidence" value="ECO:0007669"/>
    <property type="project" value="InterPro"/>
</dbReference>
<dbReference type="EMBL" id="JADCNM010000014">
    <property type="protein sequence ID" value="KAG0454374.1"/>
    <property type="molecule type" value="Genomic_DNA"/>
</dbReference>
<evidence type="ECO:0000313" key="6">
    <source>
        <dbReference type="Proteomes" id="UP000636800"/>
    </source>
</evidence>
<keyword evidence="2" id="KW-0689">Ribosomal protein</keyword>
<dbReference type="PANTHER" id="PTHR12899">
    <property type="entry name" value="39S RIBOSOMAL PROTEIN L18, MITOCHONDRIAL"/>
    <property type="match status" value="1"/>
</dbReference>
<organism evidence="5 7">
    <name type="scientific">Vanilla planifolia</name>
    <name type="common">Vanilla</name>
    <dbReference type="NCBI Taxonomy" id="51239"/>
    <lineage>
        <taxon>Eukaryota</taxon>
        <taxon>Viridiplantae</taxon>
        <taxon>Streptophyta</taxon>
        <taxon>Embryophyta</taxon>
        <taxon>Tracheophyta</taxon>
        <taxon>Spermatophyta</taxon>
        <taxon>Magnoliopsida</taxon>
        <taxon>Liliopsida</taxon>
        <taxon>Asparagales</taxon>
        <taxon>Orchidaceae</taxon>
        <taxon>Vanilloideae</taxon>
        <taxon>Vanilleae</taxon>
        <taxon>Vanilla</taxon>
    </lineage>
</organism>
<sequence>MLSITRRLFWPFHSCPYILLKSFAFSLEVSSRSLQLEDEESMSSSCDGSHKLGNYLHGIKLPHSSPYDKDCLEKFNIELVDQDIWNVSFSLAHSWYGMDSKPEKNFYLDEDTKDGEICNGDDMVLESYDFDVIDELRIQKKLFYKLDKESKEYDECNFSFHKKKSLKKSSGKQNEIVKECKKSIQTEKSDSKPLPVGPMTLKKNYKYQLANPINSEASPKKITMEGKKKRTPTFNQLTDPYHLPFCLDIFITKGSVRACVIHRVSSKVVAVAHSISKDMKFDLTSRRDATTCVVVGKILAQRAIEDDIHNVVYTPRKGDKIEGKLQIVLQSIIDNGVDVKVKLKQNITIKGGLTAISSRFPQATLEANLSYNQQIC</sequence>